<name>A0A0A0BD64_9CELL</name>
<proteinExistence type="predicted"/>
<comment type="caution">
    <text evidence="2">The sequence shown here is derived from an EMBL/GenBank/DDBJ whole genome shotgun (WGS) entry which is preliminary data.</text>
</comment>
<organism evidence="2 3">
    <name type="scientific">Cellulomonas cellasea DSM 20118</name>
    <dbReference type="NCBI Taxonomy" id="1408250"/>
    <lineage>
        <taxon>Bacteria</taxon>
        <taxon>Bacillati</taxon>
        <taxon>Actinomycetota</taxon>
        <taxon>Actinomycetes</taxon>
        <taxon>Micrococcales</taxon>
        <taxon>Cellulomonadaceae</taxon>
        <taxon>Cellulomonas</taxon>
    </lineage>
</organism>
<reference evidence="2 3" key="1">
    <citation type="submission" date="2013-10" db="EMBL/GenBank/DDBJ databases">
        <authorList>
            <person name="Wang G."/>
            <person name="Zhuang W."/>
        </authorList>
    </citation>
    <scope>NUCLEOTIDE SEQUENCE [LARGE SCALE GENOMIC DNA]</scope>
    <source>
        <strain evidence="2 3">DSM 20118</strain>
    </source>
</reference>
<protein>
    <recommendedName>
        <fullName evidence="4">DUF3817 domain-containing protein</fullName>
    </recommendedName>
</protein>
<evidence type="ECO:0008006" key="4">
    <source>
        <dbReference type="Google" id="ProtNLM"/>
    </source>
</evidence>
<keyword evidence="1" id="KW-0812">Transmembrane</keyword>
<evidence type="ECO:0000256" key="1">
    <source>
        <dbReference type="SAM" id="Phobius"/>
    </source>
</evidence>
<evidence type="ECO:0000313" key="2">
    <source>
        <dbReference type="EMBL" id="KGM03281.1"/>
    </source>
</evidence>
<dbReference type="RefSeq" id="WP_052103590.1">
    <property type="nucleotide sequence ID" value="NZ_AXNT01000019.1"/>
</dbReference>
<keyword evidence="1" id="KW-0472">Membrane</keyword>
<dbReference type="Proteomes" id="UP000029833">
    <property type="component" value="Unassembled WGS sequence"/>
</dbReference>
<feature type="transmembrane region" description="Helical" evidence="1">
    <location>
        <begin position="64"/>
        <end position="81"/>
    </location>
</feature>
<gene>
    <name evidence="2" type="ORF">Q760_07235</name>
</gene>
<dbReference type="STRING" id="1408250.Q760_07235"/>
<sequence>MRPLLRALEVLSALETASVLVLLGNLATVHAQGVTSALGPVHGSLYLAVATTALLGRDLLPRTRVLALVPAVGGVLTLVNVRREARR</sequence>
<accession>A0A0A0BD64</accession>
<evidence type="ECO:0000313" key="3">
    <source>
        <dbReference type="Proteomes" id="UP000029833"/>
    </source>
</evidence>
<dbReference type="EMBL" id="AXNT01000019">
    <property type="protein sequence ID" value="KGM03281.1"/>
    <property type="molecule type" value="Genomic_DNA"/>
</dbReference>
<keyword evidence="1" id="KW-1133">Transmembrane helix</keyword>
<dbReference type="AlphaFoldDB" id="A0A0A0BD64"/>
<keyword evidence="3" id="KW-1185">Reference proteome</keyword>
<dbReference type="OrthoDB" id="5150176at2"/>